<dbReference type="OrthoDB" id="5287589at2"/>
<dbReference type="AlphaFoldDB" id="K2JE11"/>
<proteinExistence type="predicted"/>
<organism evidence="1 2">
    <name type="scientific">Celeribacter baekdonensis B30</name>
    <dbReference type="NCBI Taxonomy" id="1208323"/>
    <lineage>
        <taxon>Bacteria</taxon>
        <taxon>Pseudomonadati</taxon>
        <taxon>Pseudomonadota</taxon>
        <taxon>Alphaproteobacteria</taxon>
        <taxon>Rhodobacterales</taxon>
        <taxon>Roseobacteraceae</taxon>
        <taxon>Celeribacter</taxon>
    </lineage>
</organism>
<accession>K2JE11</accession>
<name>K2JE11_9RHOB</name>
<comment type="caution">
    <text evidence="1">The sequence shown here is derived from an EMBL/GenBank/DDBJ whole genome shotgun (WGS) entry which is preliminary data.</text>
</comment>
<protein>
    <submittedName>
        <fullName evidence="1">Uncharacterized protein</fullName>
    </submittedName>
</protein>
<reference evidence="1 2" key="1">
    <citation type="submission" date="2012-09" db="EMBL/GenBank/DDBJ databases">
        <title>Celeribacter baekdonensis B30 Genome Sequencing.</title>
        <authorList>
            <person name="Wang W."/>
        </authorList>
    </citation>
    <scope>NUCLEOTIDE SEQUENCE [LARGE SCALE GENOMIC DNA]</scope>
    <source>
        <strain evidence="1 2">B30</strain>
    </source>
</reference>
<dbReference type="Proteomes" id="UP000006762">
    <property type="component" value="Unassembled WGS sequence"/>
</dbReference>
<dbReference type="STRING" id="1208323.B30_17435"/>
<evidence type="ECO:0000313" key="2">
    <source>
        <dbReference type="Proteomes" id="UP000006762"/>
    </source>
</evidence>
<sequence length="130" mass="14301">MNVTPKWRMSRTSPVSRSTHGVSILRSSMGTAGFGLACVVSDNRAGLRNGPVKTALLGAGAQVVDVRAYRLGDTPFVERMWSTMESQVINLLHGYTGRKAGHLKGDDAKKNVVILREDLFRLITRYLIVE</sequence>
<dbReference type="PATRIC" id="fig|1208323.3.peg.3609"/>
<evidence type="ECO:0000313" key="1">
    <source>
        <dbReference type="EMBL" id="EKE68824.1"/>
    </source>
</evidence>
<dbReference type="RefSeq" id="WP_009573486.1">
    <property type="nucleotide sequence ID" value="NZ_AMRK01000012.1"/>
</dbReference>
<keyword evidence="2" id="KW-1185">Reference proteome</keyword>
<gene>
    <name evidence="1" type="ORF">B30_17435</name>
</gene>
<dbReference type="EMBL" id="AMRK01000012">
    <property type="protein sequence ID" value="EKE68824.1"/>
    <property type="molecule type" value="Genomic_DNA"/>
</dbReference>